<dbReference type="AlphaFoldDB" id="A0A8H3EY38"/>
<keyword evidence="2" id="KW-0732">Signal</keyword>
<feature type="chain" id="PRO_5034105711" description="Biotrophy-associated secreted protein 2" evidence="2">
    <location>
        <begin position="20"/>
        <end position="304"/>
    </location>
</feature>
<protein>
    <recommendedName>
        <fullName evidence="5">Biotrophy-associated secreted protein 2</fullName>
    </recommendedName>
</protein>
<name>A0A8H3EY38_9LECA</name>
<evidence type="ECO:0000256" key="2">
    <source>
        <dbReference type="SAM" id="SignalP"/>
    </source>
</evidence>
<sequence>MYFSVALLTTLIALPTALSVAVPEAMPLSPDPAGAKNVGNGHGGQFIGGACLSQADCASACCATLNGAGICSGPGAQFQAGKTGCGFGGVSAAAPPPPPSNSAPTTSTSSSGFTIVQTIPGSQNVGKANGQQFITGQCTSNADCASTCCAGLPGAGNGPTFAVCSGPAVGNDAGKTGCGFTLSGGSVAAAPAAPAAPSTGKVPIDTSIPGSQLVGNQKAQQFITGQCINNADCASGCCAGLPTANQGPLFAVCSGPAVGNQAGKTGCGFNANVSAAITTTTPPPPAASTSTDDGADEGCSSDDE</sequence>
<evidence type="ECO:0000313" key="3">
    <source>
        <dbReference type="EMBL" id="CAF9910941.1"/>
    </source>
</evidence>
<dbReference type="OrthoDB" id="2132010at2759"/>
<dbReference type="Proteomes" id="UP000664169">
    <property type="component" value="Unassembled WGS sequence"/>
</dbReference>
<feature type="signal peptide" evidence="2">
    <location>
        <begin position="1"/>
        <end position="19"/>
    </location>
</feature>
<feature type="region of interest" description="Disordered" evidence="1">
    <location>
        <begin position="278"/>
        <end position="304"/>
    </location>
</feature>
<feature type="compositionally biased region" description="Acidic residues" evidence="1">
    <location>
        <begin position="293"/>
        <end position="304"/>
    </location>
</feature>
<gene>
    <name evidence="3" type="ORF">GOMPHAMPRED_007239</name>
</gene>
<comment type="caution">
    <text evidence="3">The sequence shown here is derived from an EMBL/GenBank/DDBJ whole genome shotgun (WGS) entry which is preliminary data.</text>
</comment>
<organism evidence="3 4">
    <name type="scientific">Gomphillus americanus</name>
    <dbReference type="NCBI Taxonomy" id="1940652"/>
    <lineage>
        <taxon>Eukaryota</taxon>
        <taxon>Fungi</taxon>
        <taxon>Dikarya</taxon>
        <taxon>Ascomycota</taxon>
        <taxon>Pezizomycotina</taxon>
        <taxon>Lecanoromycetes</taxon>
        <taxon>OSLEUM clade</taxon>
        <taxon>Ostropomycetidae</taxon>
        <taxon>Ostropales</taxon>
        <taxon>Graphidaceae</taxon>
        <taxon>Gomphilloideae</taxon>
        <taxon>Gomphillus</taxon>
    </lineage>
</organism>
<reference evidence="3" key="1">
    <citation type="submission" date="2021-03" db="EMBL/GenBank/DDBJ databases">
        <authorList>
            <person name="Tagirdzhanova G."/>
        </authorList>
    </citation>
    <scope>NUCLEOTIDE SEQUENCE</scope>
</reference>
<evidence type="ECO:0000313" key="4">
    <source>
        <dbReference type="Proteomes" id="UP000664169"/>
    </source>
</evidence>
<keyword evidence="4" id="KW-1185">Reference proteome</keyword>
<dbReference type="EMBL" id="CAJPDQ010000006">
    <property type="protein sequence ID" value="CAF9910941.1"/>
    <property type="molecule type" value="Genomic_DNA"/>
</dbReference>
<feature type="region of interest" description="Disordered" evidence="1">
    <location>
        <begin position="94"/>
        <end position="114"/>
    </location>
</feature>
<feature type="compositionally biased region" description="Low complexity" evidence="1">
    <location>
        <begin position="102"/>
        <end position="111"/>
    </location>
</feature>
<proteinExistence type="predicted"/>
<evidence type="ECO:0000256" key="1">
    <source>
        <dbReference type="SAM" id="MobiDB-lite"/>
    </source>
</evidence>
<accession>A0A8H3EY38</accession>
<evidence type="ECO:0008006" key="5">
    <source>
        <dbReference type="Google" id="ProtNLM"/>
    </source>
</evidence>